<evidence type="ECO:0000313" key="5">
    <source>
        <dbReference type="Proteomes" id="UP000515871"/>
    </source>
</evidence>
<dbReference type="InterPro" id="IPR027381">
    <property type="entry name" value="LytR/CpsA/Psr_C"/>
</dbReference>
<proteinExistence type="predicted"/>
<feature type="transmembrane region" description="Helical" evidence="2">
    <location>
        <begin position="23"/>
        <end position="47"/>
    </location>
</feature>
<reference evidence="4 5" key="1">
    <citation type="submission" date="2020-08" db="EMBL/GenBank/DDBJ databases">
        <title>Novel species in genus Aeromicrobium.</title>
        <authorList>
            <person name="Zhang G."/>
        </authorList>
    </citation>
    <scope>NUCLEOTIDE SEQUENCE [LARGE SCALE GENOMIC DNA]</scope>
    <source>
        <strain evidence="5">zg-629</strain>
    </source>
</reference>
<dbReference type="EMBL" id="CP060587">
    <property type="protein sequence ID" value="QNL94034.1"/>
    <property type="molecule type" value="Genomic_DNA"/>
</dbReference>
<keyword evidence="5" id="KW-1185">Reference proteome</keyword>
<feature type="region of interest" description="Disordered" evidence="1">
    <location>
        <begin position="52"/>
        <end position="104"/>
    </location>
</feature>
<keyword evidence="2" id="KW-0472">Membrane</keyword>
<dbReference type="Proteomes" id="UP000515871">
    <property type="component" value="Chromosome"/>
</dbReference>
<keyword evidence="2" id="KW-0812">Transmembrane</keyword>
<organism evidence="4 5">
    <name type="scientific">Aeromicrobium senzhongii</name>
    <dbReference type="NCBI Taxonomy" id="2663859"/>
    <lineage>
        <taxon>Bacteria</taxon>
        <taxon>Bacillati</taxon>
        <taxon>Actinomycetota</taxon>
        <taxon>Actinomycetes</taxon>
        <taxon>Propionibacteriales</taxon>
        <taxon>Nocardioidaceae</taxon>
        <taxon>Aeromicrobium</taxon>
    </lineage>
</organism>
<keyword evidence="2" id="KW-1133">Transmembrane helix</keyword>
<protein>
    <submittedName>
        <fullName evidence="4">LytR C-terminal domain-containing protein</fullName>
    </submittedName>
</protein>
<name>A0ABX6SRL6_9ACTN</name>
<dbReference type="Gene3D" id="3.30.70.2390">
    <property type="match status" value="1"/>
</dbReference>
<gene>
    <name evidence="4" type="ORF">H9L21_13200</name>
</gene>
<evidence type="ECO:0000259" key="3">
    <source>
        <dbReference type="Pfam" id="PF13399"/>
    </source>
</evidence>
<dbReference type="Pfam" id="PF13399">
    <property type="entry name" value="LytR_C"/>
    <property type="match status" value="1"/>
</dbReference>
<sequence length="194" mass="20260">MEHEPEPERPEDRRDLGRPRPTWSLIVLPAVWLVLGALGGVAIISVVRSDDPPAASAEVSKGASAEPTATKKPKAQRSEKSEPTAKATKKPKPKPTTEPTVEPTATRSIAVGVYNQVGIGGLAARVAGQARGAGWNVAAVSDWRGSVPQDTVYFPAGQQAEAALLGQDLGIVRLMPATANMSSSSLTVVLASPR</sequence>
<evidence type="ECO:0000256" key="2">
    <source>
        <dbReference type="SAM" id="Phobius"/>
    </source>
</evidence>
<feature type="domain" description="LytR/CpsA/Psr regulator C-terminal" evidence="3">
    <location>
        <begin position="109"/>
        <end position="191"/>
    </location>
</feature>
<evidence type="ECO:0000256" key="1">
    <source>
        <dbReference type="SAM" id="MobiDB-lite"/>
    </source>
</evidence>
<evidence type="ECO:0000313" key="4">
    <source>
        <dbReference type="EMBL" id="QNL94034.1"/>
    </source>
</evidence>
<accession>A0ABX6SRL6</accession>
<dbReference type="RefSeq" id="WP_154596522.1">
    <property type="nucleotide sequence ID" value="NZ_CP060587.1"/>
</dbReference>